<feature type="transmembrane region" description="Helical" evidence="1">
    <location>
        <begin position="12"/>
        <end position="33"/>
    </location>
</feature>
<keyword evidence="4" id="KW-1185">Reference proteome</keyword>
<dbReference type="OrthoDB" id="6869028at2"/>
<evidence type="ECO:0000259" key="2">
    <source>
        <dbReference type="Pfam" id="PF14341"/>
    </source>
</evidence>
<name>A0A5R9RDW7_9PSED</name>
<dbReference type="RefSeq" id="WP_138520307.1">
    <property type="nucleotide sequence ID" value="NZ_JAOCBK010000001.1"/>
</dbReference>
<dbReference type="AlphaFoldDB" id="A0A5R9RDW7"/>
<gene>
    <name evidence="3" type="ORF">FAS41_03835</name>
</gene>
<proteinExistence type="predicted"/>
<keyword evidence="1" id="KW-0472">Membrane</keyword>
<dbReference type="Pfam" id="PF14341">
    <property type="entry name" value="PilX_N"/>
    <property type="match status" value="1"/>
</dbReference>
<comment type="caution">
    <text evidence="3">The sequence shown here is derived from an EMBL/GenBank/DDBJ whole genome shotgun (WGS) entry which is preliminary data.</text>
</comment>
<dbReference type="EMBL" id="SWDV01000002">
    <property type="protein sequence ID" value="TLX80788.1"/>
    <property type="molecule type" value="Genomic_DNA"/>
</dbReference>
<evidence type="ECO:0000313" key="3">
    <source>
        <dbReference type="EMBL" id="TLX80788.1"/>
    </source>
</evidence>
<keyword evidence="1" id="KW-1133">Transmembrane helix</keyword>
<dbReference type="Proteomes" id="UP000306635">
    <property type="component" value="Unassembled WGS sequence"/>
</dbReference>
<accession>A0A5R9RDW7</accession>
<feature type="domain" description="Type 4 fimbrial biogenesis protein PilX N-terminal" evidence="2">
    <location>
        <begin position="12"/>
        <end position="59"/>
    </location>
</feature>
<keyword evidence="1" id="KW-0812">Transmembrane</keyword>
<sequence length="161" mass="17297">MRNALSLRTQQGAGLIVALVFLAVLTIAGITAARLTNMEERMAGNSQFRGLTYQNAQSEIRSQMAAYNANLLGRKPLLDAANQSADAISGFPDRRRTVAVDAILTNANITTNTIRFMNKGICEGASVGKFECSGYEINSASRLDNGASSNQVQGIYFINSK</sequence>
<evidence type="ECO:0000256" key="1">
    <source>
        <dbReference type="SAM" id="Phobius"/>
    </source>
</evidence>
<dbReference type="InterPro" id="IPR025746">
    <property type="entry name" value="PilX_N_dom"/>
</dbReference>
<protein>
    <submittedName>
        <fullName evidence="3">Pilus assembly protein PilX</fullName>
    </submittedName>
</protein>
<evidence type="ECO:0000313" key="4">
    <source>
        <dbReference type="Proteomes" id="UP000306635"/>
    </source>
</evidence>
<organism evidence="3 4">
    <name type="scientific">Pseudomonas nicosulfuronedens</name>
    <dbReference type="NCBI Taxonomy" id="2571105"/>
    <lineage>
        <taxon>Bacteria</taxon>
        <taxon>Pseudomonadati</taxon>
        <taxon>Pseudomonadota</taxon>
        <taxon>Gammaproteobacteria</taxon>
        <taxon>Pseudomonadales</taxon>
        <taxon>Pseudomonadaceae</taxon>
        <taxon>Pseudomonas</taxon>
    </lineage>
</organism>
<reference evidence="3 4" key="1">
    <citation type="submission" date="2019-04" db="EMBL/GenBank/DDBJ databases">
        <authorList>
            <person name="Li M."/>
        </authorList>
    </citation>
    <scope>NUCLEOTIDE SEQUENCE [LARGE SCALE GENOMIC DNA]</scope>
    <source>
        <strain evidence="3 4">LAM1902</strain>
    </source>
</reference>